<dbReference type="Proteomes" id="UP001642409">
    <property type="component" value="Unassembled WGS sequence"/>
</dbReference>
<dbReference type="EMBL" id="CATOUU010000843">
    <property type="protein sequence ID" value="CAI9953954.1"/>
    <property type="molecule type" value="Genomic_DNA"/>
</dbReference>
<reference evidence="4 6" key="2">
    <citation type="submission" date="2024-07" db="EMBL/GenBank/DDBJ databases">
        <authorList>
            <person name="Akdeniz Z."/>
        </authorList>
    </citation>
    <scope>NUCLEOTIDE SEQUENCE [LARGE SCALE GENOMIC DNA]</scope>
</reference>
<feature type="coiled-coil region" evidence="1">
    <location>
        <begin position="103"/>
        <end position="141"/>
    </location>
</feature>
<dbReference type="AlphaFoldDB" id="A0AA86Q7N2"/>
<name>A0AA86Q7N2_9EUKA</name>
<protein>
    <submittedName>
        <fullName evidence="4">Hypothetical_protein</fullName>
    </submittedName>
</protein>
<feature type="coiled-coil region" evidence="1">
    <location>
        <begin position="566"/>
        <end position="653"/>
    </location>
</feature>
<evidence type="ECO:0000256" key="1">
    <source>
        <dbReference type="SAM" id="Coils"/>
    </source>
</evidence>
<reference evidence="3" key="1">
    <citation type="submission" date="2023-06" db="EMBL/GenBank/DDBJ databases">
        <authorList>
            <person name="Kurt Z."/>
        </authorList>
    </citation>
    <scope>NUCLEOTIDE SEQUENCE</scope>
</reference>
<keyword evidence="6" id="KW-1185">Reference proteome</keyword>
<gene>
    <name evidence="2" type="ORF">HINF_LOCUS24875</name>
    <name evidence="4" type="ORF">HINF_LOCUS27899</name>
    <name evidence="3" type="ORF">HINF_LOCUS41599</name>
    <name evidence="5" type="ORF">HINF_LOCUS48341</name>
</gene>
<sequence>MSVSHYVQILNEILPDSITVDGFSALLTDVKLIQAYLQIIYAQQFDLPSLATDLVVSALFQQIPDVNDRQFALSCDISNFESVLDLVDMICSVYLDQKQIRAQQQKELENESVLNNLQKQMNENQNLINIQQEQIRTLKQTESNQNNVISEYQVFKRNYNTYIKQIQNGYKQIRENEEIWSGKEFTEEIGRKMIKIERKIHKIDEQIQKYMKIKEIEEQIVSNTKEENKELKEQIQLLQIQLDTENNHFKEQNQQMRKLIADEKIAYQQRIKELESQNQNLTLDLQEYQQNKSSTVQQLQTEIQKLKQTSEEISAQIQQTMLEYSISGDGSSNQPLSGVAALKDYIEQVRNQLAQQQQISASQENTINEKDAVLQSLDAKDLQLQEQNSNLTSQLAKQDVAVETISNQLKQQTQQQNLILKSVMENIQNQQSEEIKEIQELALQILQQTDGKILTIDKQLKYLTERNQKQIETTKQLASILQTEQSECEILAATQLLVQKQQNICKSETQLQQELNLVRQQNMSLDQWKKQVISGLSQFCQMDKDNSGDHVSQKLKLIITGHKTQVDTLSEERAKIQRLSENLQVQLKAKQDALDQDTAVQYKISEENQSLKQQLAQLKNSSEATIQQLQTEIQKLKQTSEEISAQIQQTMLEYSISGEMPAQTNRAIWCSRIKDYIRQVKLKLAQQQQISMILRELQSTEKDTLAETLTQRKIYKLKTKTAI</sequence>
<evidence type="ECO:0000313" key="5">
    <source>
        <dbReference type="EMBL" id="CAL6058590.1"/>
    </source>
</evidence>
<organism evidence="3">
    <name type="scientific">Hexamita inflata</name>
    <dbReference type="NCBI Taxonomy" id="28002"/>
    <lineage>
        <taxon>Eukaryota</taxon>
        <taxon>Metamonada</taxon>
        <taxon>Diplomonadida</taxon>
        <taxon>Hexamitidae</taxon>
        <taxon>Hexamitinae</taxon>
        <taxon>Hexamita</taxon>
    </lineage>
</organism>
<accession>A0AA86Q7N2</accession>
<comment type="caution">
    <text evidence="3">The sequence shown here is derived from an EMBL/GenBank/DDBJ whole genome shotgun (WGS) entry which is preliminary data.</text>
</comment>
<dbReference type="EMBL" id="CAXDID020000222">
    <property type="protein sequence ID" value="CAL6058590.1"/>
    <property type="molecule type" value="Genomic_DNA"/>
</dbReference>
<proteinExistence type="predicted"/>
<evidence type="ECO:0000313" key="2">
    <source>
        <dbReference type="EMBL" id="CAI9937230.1"/>
    </source>
</evidence>
<dbReference type="EMBL" id="CATOUU010000644">
    <property type="protein sequence ID" value="CAI9937230.1"/>
    <property type="molecule type" value="Genomic_DNA"/>
</dbReference>
<feature type="coiled-coil region" evidence="1">
    <location>
        <begin position="214"/>
        <end position="366"/>
    </location>
</feature>
<evidence type="ECO:0000313" key="6">
    <source>
        <dbReference type="Proteomes" id="UP001642409"/>
    </source>
</evidence>
<feature type="coiled-coil region" evidence="1">
    <location>
        <begin position="410"/>
        <end position="444"/>
    </location>
</feature>
<evidence type="ECO:0000313" key="3">
    <source>
        <dbReference type="EMBL" id="CAI9953954.1"/>
    </source>
</evidence>
<evidence type="ECO:0000313" key="4">
    <source>
        <dbReference type="EMBL" id="CAL6020878.1"/>
    </source>
</evidence>
<keyword evidence="1" id="KW-0175">Coiled coil</keyword>
<dbReference type="EMBL" id="CAXDID020000087">
    <property type="protein sequence ID" value="CAL6020878.1"/>
    <property type="molecule type" value="Genomic_DNA"/>
</dbReference>